<name>A0ABQ4CXQ4_9ACTN</name>
<sequence>MLCVGLLASADRHPTVLTFDMIRVLIAELVRPEPTKRGLFRRRR</sequence>
<keyword evidence="2" id="KW-1185">Reference proteome</keyword>
<organism evidence="1 2">
    <name type="scientific">Asanoa siamensis</name>
    <dbReference type="NCBI Taxonomy" id="926357"/>
    <lineage>
        <taxon>Bacteria</taxon>
        <taxon>Bacillati</taxon>
        <taxon>Actinomycetota</taxon>
        <taxon>Actinomycetes</taxon>
        <taxon>Micromonosporales</taxon>
        <taxon>Micromonosporaceae</taxon>
        <taxon>Asanoa</taxon>
    </lineage>
</organism>
<gene>
    <name evidence="1" type="ORF">Asi02nite_55860</name>
</gene>
<reference evidence="1 2" key="1">
    <citation type="submission" date="2021-01" db="EMBL/GenBank/DDBJ databases">
        <title>Whole genome shotgun sequence of Asanoa siamensis NBRC 107932.</title>
        <authorList>
            <person name="Komaki H."/>
            <person name="Tamura T."/>
        </authorList>
    </citation>
    <scope>NUCLEOTIDE SEQUENCE [LARGE SCALE GENOMIC DNA]</scope>
    <source>
        <strain evidence="1 2">NBRC 107932</strain>
    </source>
</reference>
<dbReference type="RefSeq" id="WP_275410395.1">
    <property type="nucleotide sequence ID" value="NZ_BONE01000053.1"/>
</dbReference>
<dbReference type="Proteomes" id="UP000604117">
    <property type="component" value="Unassembled WGS sequence"/>
</dbReference>
<proteinExistence type="predicted"/>
<accession>A0ABQ4CXQ4</accession>
<protein>
    <submittedName>
        <fullName evidence="1">Uncharacterized protein</fullName>
    </submittedName>
</protein>
<comment type="caution">
    <text evidence="1">The sequence shown here is derived from an EMBL/GenBank/DDBJ whole genome shotgun (WGS) entry which is preliminary data.</text>
</comment>
<dbReference type="EMBL" id="BONE01000053">
    <property type="protein sequence ID" value="GIF76068.1"/>
    <property type="molecule type" value="Genomic_DNA"/>
</dbReference>
<evidence type="ECO:0000313" key="2">
    <source>
        <dbReference type="Proteomes" id="UP000604117"/>
    </source>
</evidence>
<evidence type="ECO:0000313" key="1">
    <source>
        <dbReference type="EMBL" id="GIF76068.1"/>
    </source>
</evidence>